<evidence type="ECO:0000259" key="2">
    <source>
        <dbReference type="PROSITE" id="PS50213"/>
    </source>
</evidence>
<evidence type="ECO:0000313" key="4">
    <source>
        <dbReference type="Proteomes" id="UP001199314"/>
    </source>
</evidence>
<dbReference type="Gene3D" id="2.30.180.10">
    <property type="entry name" value="FAS1 domain"/>
    <property type="match status" value="1"/>
</dbReference>
<feature type="region of interest" description="Disordered" evidence="1">
    <location>
        <begin position="21"/>
        <end position="43"/>
    </location>
</feature>
<dbReference type="PROSITE" id="PS50213">
    <property type="entry name" value="FAS1"/>
    <property type="match status" value="1"/>
</dbReference>
<name>A0ABS7XPE2_9FLAO</name>
<accession>A0ABS7XPE2</accession>
<dbReference type="PANTHER" id="PTHR10900:SF77">
    <property type="entry name" value="FI19380P1"/>
    <property type="match status" value="1"/>
</dbReference>
<dbReference type="InterPro" id="IPR000782">
    <property type="entry name" value="FAS1_domain"/>
</dbReference>
<dbReference type="PANTHER" id="PTHR10900">
    <property type="entry name" value="PERIOSTIN-RELATED"/>
    <property type="match status" value="1"/>
</dbReference>
<dbReference type="RefSeq" id="WP_224462138.1">
    <property type="nucleotide sequence ID" value="NZ_JAIQZE010000017.1"/>
</dbReference>
<protein>
    <submittedName>
        <fullName evidence="3">Fasciclin domain-containing protein</fullName>
    </submittedName>
</protein>
<dbReference type="Proteomes" id="UP001199314">
    <property type="component" value="Unassembled WGS sequence"/>
</dbReference>
<dbReference type="SMART" id="SM00554">
    <property type="entry name" value="FAS1"/>
    <property type="match status" value="1"/>
</dbReference>
<organism evidence="3 4">
    <name type="scientific">Psychroflexus longus</name>
    <dbReference type="NCBI Taxonomy" id="2873596"/>
    <lineage>
        <taxon>Bacteria</taxon>
        <taxon>Pseudomonadati</taxon>
        <taxon>Bacteroidota</taxon>
        <taxon>Flavobacteriia</taxon>
        <taxon>Flavobacteriales</taxon>
        <taxon>Flavobacteriaceae</taxon>
        <taxon>Psychroflexus</taxon>
    </lineage>
</organism>
<reference evidence="4" key="1">
    <citation type="submission" date="2023-07" db="EMBL/GenBank/DDBJ databases">
        <title>Novel species isolated from saline lakes on Tibetan Plateau.</title>
        <authorList>
            <person name="Lu H."/>
        </authorList>
    </citation>
    <scope>NUCLEOTIDE SEQUENCE [LARGE SCALE GENOMIC DNA]</scope>
    <source>
        <strain evidence="4">CAK8W</strain>
    </source>
</reference>
<keyword evidence="4" id="KW-1185">Reference proteome</keyword>
<feature type="compositionally biased region" description="Acidic residues" evidence="1">
    <location>
        <begin position="29"/>
        <end position="43"/>
    </location>
</feature>
<dbReference type="Pfam" id="PF02469">
    <property type="entry name" value="Fasciclin"/>
    <property type="match status" value="1"/>
</dbReference>
<dbReference type="InterPro" id="IPR050904">
    <property type="entry name" value="Adhesion/Biosynth-related"/>
</dbReference>
<comment type="caution">
    <text evidence="3">The sequence shown here is derived from an EMBL/GenBank/DDBJ whole genome shotgun (WGS) entry which is preliminary data.</text>
</comment>
<gene>
    <name evidence="3" type="ORF">LB452_12835</name>
</gene>
<dbReference type="SUPFAM" id="SSF82153">
    <property type="entry name" value="FAS1 domain"/>
    <property type="match status" value="1"/>
</dbReference>
<feature type="domain" description="FAS1" evidence="2">
    <location>
        <begin position="49"/>
        <end position="193"/>
    </location>
</feature>
<dbReference type="PROSITE" id="PS51257">
    <property type="entry name" value="PROKAR_LIPOPROTEIN"/>
    <property type="match status" value="1"/>
</dbReference>
<evidence type="ECO:0000313" key="3">
    <source>
        <dbReference type="EMBL" id="MBZ9779807.1"/>
    </source>
</evidence>
<sequence length="197" mass="20555">MKKLFLSLSVIAMIAFTSCKNNESKEKETEQEETTMEAETSADEAMEEQQTIVGVASGNDDFSTLVTAVKAAELVETLSSEGPFTVFAPTNDAFAKLPEGTVASLLEAESKDALTGILTYHVVSGEFLAADVVAAINDNGGSFTIPTVQGGELTASLDGENVILTDANGNTSTIVITDVDASNGVIHAIDTVVMPKS</sequence>
<evidence type="ECO:0000256" key="1">
    <source>
        <dbReference type="SAM" id="MobiDB-lite"/>
    </source>
</evidence>
<dbReference type="InterPro" id="IPR036378">
    <property type="entry name" value="FAS1_dom_sf"/>
</dbReference>
<proteinExistence type="predicted"/>
<dbReference type="EMBL" id="JAIQZE010000017">
    <property type="protein sequence ID" value="MBZ9779807.1"/>
    <property type="molecule type" value="Genomic_DNA"/>
</dbReference>